<sequence length="108" mass="12561">WPLNIYKALNDILKSKIGKKQRDPALKLASVIVEVLSIEWTLLDEERPQQFFLLLIQLCTVEVRMQLEDRSFKEIMDNADLVTACFTFLEIAITYLATDSLDLEQKEK</sequence>
<dbReference type="AlphaFoldDB" id="A0A3Q0JL18"/>
<protein>
    <submittedName>
        <fullName evidence="3">Neurochondrin homolog</fullName>
    </submittedName>
</protein>
<evidence type="ECO:0000313" key="2">
    <source>
        <dbReference type="Proteomes" id="UP000079169"/>
    </source>
</evidence>
<dbReference type="GO" id="GO:0048168">
    <property type="term" value="P:regulation of neuronal synaptic plasticity"/>
    <property type="evidence" value="ECO:0007669"/>
    <property type="project" value="TreeGrafter"/>
</dbReference>
<organism evidence="2 3">
    <name type="scientific">Diaphorina citri</name>
    <name type="common">Asian citrus psyllid</name>
    <dbReference type="NCBI Taxonomy" id="121845"/>
    <lineage>
        <taxon>Eukaryota</taxon>
        <taxon>Metazoa</taxon>
        <taxon>Ecdysozoa</taxon>
        <taxon>Arthropoda</taxon>
        <taxon>Hexapoda</taxon>
        <taxon>Insecta</taxon>
        <taxon>Pterygota</taxon>
        <taxon>Neoptera</taxon>
        <taxon>Paraneoptera</taxon>
        <taxon>Hemiptera</taxon>
        <taxon>Sternorrhyncha</taxon>
        <taxon>Psylloidea</taxon>
        <taxon>Psyllidae</taxon>
        <taxon>Diaphorininae</taxon>
        <taxon>Diaphorina</taxon>
    </lineage>
</organism>
<dbReference type="STRING" id="121845.A0A3Q0JL18"/>
<comment type="similarity">
    <text evidence="1">Belongs to the neurochondrin family.</text>
</comment>
<dbReference type="Proteomes" id="UP000079169">
    <property type="component" value="Unplaced"/>
</dbReference>
<feature type="non-terminal residue" evidence="3">
    <location>
        <position position="1"/>
    </location>
</feature>
<dbReference type="PaxDb" id="121845-A0A3Q0JL18"/>
<dbReference type="InterPro" id="IPR008709">
    <property type="entry name" value="Neurochondrin"/>
</dbReference>
<feature type="non-terminal residue" evidence="3">
    <location>
        <position position="108"/>
    </location>
</feature>
<dbReference type="PANTHER" id="PTHR13109">
    <property type="entry name" value="NEUROCHONDRIN"/>
    <property type="match status" value="1"/>
</dbReference>
<dbReference type="Pfam" id="PF05536">
    <property type="entry name" value="Neurochondrin"/>
    <property type="match status" value="1"/>
</dbReference>
<dbReference type="RefSeq" id="XP_026689022.1">
    <property type="nucleotide sequence ID" value="XM_026833221.1"/>
</dbReference>
<evidence type="ECO:0000313" key="3">
    <source>
        <dbReference type="RefSeq" id="XP_026689022.1"/>
    </source>
</evidence>
<reference evidence="3" key="1">
    <citation type="submission" date="2025-08" db="UniProtKB">
        <authorList>
            <consortium name="RefSeq"/>
        </authorList>
    </citation>
    <scope>IDENTIFICATION</scope>
</reference>
<name>A0A3Q0JL18_DIACI</name>
<dbReference type="PANTHER" id="PTHR13109:SF7">
    <property type="entry name" value="NEUROCHONDRIN"/>
    <property type="match status" value="1"/>
</dbReference>
<dbReference type="KEGG" id="dci:113473766"/>
<dbReference type="GO" id="GO:0030425">
    <property type="term" value="C:dendrite"/>
    <property type="evidence" value="ECO:0007669"/>
    <property type="project" value="TreeGrafter"/>
</dbReference>
<accession>A0A3Q0JL18</accession>
<evidence type="ECO:0000256" key="1">
    <source>
        <dbReference type="ARBA" id="ARBA00006927"/>
    </source>
</evidence>
<keyword evidence="2" id="KW-1185">Reference proteome</keyword>
<dbReference type="GO" id="GO:0031175">
    <property type="term" value="P:neuron projection development"/>
    <property type="evidence" value="ECO:0007669"/>
    <property type="project" value="TreeGrafter"/>
</dbReference>
<proteinExistence type="inferred from homology"/>
<dbReference type="GeneID" id="113473766"/>
<gene>
    <name evidence="3" type="primary">LOC113473766</name>
</gene>